<proteinExistence type="predicted"/>
<protein>
    <submittedName>
        <fullName evidence="1">Uncharacterized protein</fullName>
    </submittedName>
</protein>
<accession>A0A2P2IL85</accession>
<organism evidence="1">
    <name type="scientific">Rhizophora mucronata</name>
    <name type="common">Asiatic mangrove</name>
    <dbReference type="NCBI Taxonomy" id="61149"/>
    <lineage>
        <taxon>Eukaryota</taxon>
        <taxon>Viridiplantae</taxon>
        <taxon>Streptophyta</taxon>
        <taxon>Embryophyta</taxon>
        <taxon>Tracheophyta</taxon>
        <taxon>Spermatophyta</taxon>
        <taxon>Magnoliopsida</taxon>
        <taxon>eudicotyledons</taxon>
        <taxon>Gunneridae</taxon>
        <taxon>Pentapetalae</taxon>
        <taxon>rosids</taxon>
        <taxon>fabids</taxon>
        <taxon>Malpighiales</taxon>
        <taxon>Rhizophoraceae</taxon>
        <taxon>Rhizophora</taxon>
    </lineage>
</organism>
<dbReference type="EMBL" id="GGEC01001494">
    <property type="protein sequence ID" value="MBW81977.1"/>
    <property type="molecule type" value="Transcribed_RNA"/>
</dbReference>
<evidence type="ECO:0000313" key="1">
    <source>
        <dbReference type="EMBL" id="MBW81977.1"/>
    </source>
</evidence>
<sequence length="71" mass="8459">MFGAMEEQGISSCRVCVRRIFKTPAREVDTDCCRAFQWEDQYLGEQCWHSHPETSYRVHSRRLLEANEYQS</sequence>
<dbReference type="AlphaFoldDB" id="A0A2P2IL85"/>
<reference evidence="1" key="1">
    <citation type="submission" date="2018-02" db="EMBL/GenBank/DDBJ databases">
        <title>Rhizophora mucronata_Transcriptome.</title>
        <authorList>
            <person name="Meera S.P."/>
            <person name="Sreeshan A."/>
            <person name="Augustine A."/>
        </authorList>
    </citation>
    <scope>NUCLEOTIDE SEQUENCE</scope>
    <source>
        <tissue evidence="1">Leaf</tissue>
    </source>
</reference>
<name>A0A2P2IL85_RHIMU</name>